<comment type="caution">
    <text evidence="3">The sequence shown here is derived from an EMBL/GenBank/DDBJ whole genome shotgun (WGS) entry which is preliminary data.</text>
</comment>
<feature type="chain" id="PRO_5044316320" description="Secreted protein" evidence="2">
    <location>
        <begin position="24"/>
        <end position="121"/>
    </location>
</feature>
<sequence>MPPSLRLLVIMFISAVIQQRAIAPSLNLYGIRGCWSCRYRYLWSVYAAGRASFPNISAILSSSYGRYFSSRNSWWKHGTPREAIIDGHKPKTAQSHELQPSCAAEGDGIPTPIPPSKFLSS</sequence>
<name>A0AB34G6D3_9HYPO</name>
<dbReference type="EMBL" id="JAQHRD010000001">
    <property type="protein sequence ID" value="KAJ6446674.1"/>
    <property type="molecule type" value="Genomic_DNA"/>
</dbReference>
<proteinExistence type="predicted"/>
<protein>
    <recommendedName>
        <fullName evidence="5">Secreted protein</fullName>
    </recommendedName>
</protein>
<feature type="region of interest" description="Disordered" evidence="1">
    <location>
        <begin position="86"/>
        <end position="121"/>
    </location>
</feature>
<evidence type="ECO:0008006" key="5">
    <source>
        <dbReference type="Google" id="ProtNLM"/>
    </source>
</evidence>
<reference evidence="3" key="1">
    <citation type="submission" date="2023-01" db="EMBL/GenBank/DDBJ databases">
        <title>The growth and conidiation of Purpureocillium lavendulum are regulated by nitrogen source and histone H3K14 acetylation.</title>
        <authorList>
            <person name="Tang P."/>
            <person name="Han J."/>
            <person name="Zhang C."/>
            <person name="Tang P."/>
            <person name="Qi F."/>
            <person name="Zhang K."/>
            <person name="Liang L."/>
        </authorList>
    </citation>
    <scope>NUCLEOTIDE SEQUENCE</scope>
    <source>
        <strain evidence="3">YMF1.00683</strain>
    </source>
</reference>
<evidence type="ECO:0000313" key="4">
    <source>
        <dbReference type="Proteomes" id="UP001163105"/>
    </source>
</evidence>
<evidence type="ECO:0000256" key="1">
    <source>
        <dbReference type="SAM" id="MobiDB-lite"/>
    </source>
</evidence>
<evidence type="ECO:0000313" key="3">
    <source>
        <dbReference type="EMBL" id="KAJ6446674.1"/>
    </source>
</evidence>
<feature type="signal peptide" evidence="2">
    <location>
        <begin position="1"/>
        <end position="23"/>
    </location>
</feature>
<evidence type="ECO:0000256" key="2">
    <source>
        <dbReference type="SAM" id="SignalP"/>
    </source>
</evidence>
<organism evidence="3 4">
    <name type="scientific">Purpureocillium lavendulum</name>
    <dbReference type="NCBI Taxonomy" id="1247861"/>
    <lineage>
        <taxon>Eukaryota</taxon>
        <taxon>Fungi</taxon>
        <taxon>Dikarya</taxon>
        <taxon>Ascomycota</taxon>
        <taxon>Pezizomycotina</taxon>
        <taxon>Sordariomycetes</taxon>
        <taxon>Hypocreomycetidae</taxon>
        <taxon>Hypocreales</taxon>
        <taxon>Ophiocordycipitaceae</taxon>
        <taxon>Purpureocillium</taxon>
    </lineage>
</organism>
<keyword evidence="4" id="KW-1185">Reference proteome</keyword>
<dbReference type="AlphaFoldDB" id="A0AB34G6D3"/>
<accession>A0AB34G6D3</accession>
<dbReference type="Proteomes" id="UP001163105">
    <property type="component" value="Unassembled WGS sequence"/>
</dbReference>
<gene>
    <name evidence="3" type="ORF">O9K51_01447</name>
</gene>
<keyword evidence="2" id="KW-0732">Signal</keyword>